<dbReference type="GO" id="GO:0030638">
    <property type="term" value="P:polyketide metabolic process"/>
    <property type="evidence" value="ECO:0007669"/>
    <property type="project" value="InterPro"/>
</dbReference>
<evidence type="ECO:0000313" key="2">
    <source>
        <dbReference type="EMBL" id="SDB81931.1"/>
    </source>
</evidence>
<keyword evidence="1" id="KW-0732">Signal</keyword>
<name>A0A1G6GIU1_9GAMM</name>
<dbReference type="EMBL" id="FMYL01000001">
    <property type="protein sequence ID" value="SDB81931.1"/>
    <property type="molecule type" value="Genomic_DNA"/>
</dbReference>
<reference evidence="3" key="1">
    <citation type="submission" date="2016-09" db="EMBL/GenBank/DDBJ databases">
        <authorList>
            <person name="Varghese N."/>
            <person name="Submissions S."/>
        </authorList>
    </citation>
    <scope>NUCLEOTIDE SEQUENCE [LARGE SCALE GENOMIC DNA]</scope>
    <source>
        <strain evidence="3">ANC 4422</strain>
    </source>
</reference>
<proteinExistence type="predicted"/>
<evidence type="ECO:0008006" key="4">
    <source>
        <dbReference type="Google" id="ProtNLM"/>
    </source>
</evidence>
<gene>
    <name evidence="2" type="ORF">SAMN05421733_101237</name>
</gene>
<protein>
    <recommendedName>
        <fullName evidence="4">SnoaL-like polyketide cyclase</fullName>
    </recommendedName>
</protein>
<feature type="signal peptide" evidence="1">
    <location>
        <begin position="1"/>
        <end position="18"/>
    </location>
</feature>
<feature type="chain" id="PRO_5017440166" description="SnoaL-like polyketide cyclase" evidence="1">
    <location>
        <begin position="19"/>
        <end position="154"/>
    </location>
</feature>
<sequence>MKIFAMLPVLFMSCLANAEMTSPQDVIKDYMSAWNAHNAEKAATYFSKDVQYYDVTVGKSEVGQLNARDHVIKVFMDAVPNLKWKMIGQPIVGQDSIAFEWEFSGKNTGVWAGTAPTNKDISFKGVSFVHLHHGKITYQGDYYDAANLNQQLGL</sequence>
<evidence type="ECO:0000313" key="3">
    <source>
        <dbReference type="Proteomes" id="UP000242501"/>
    </source>
</evidence>
<dbReference type="AlphaFoldDB" id="A0A1G6GIU1"/>
<dbReference type="PANTHER" id="PTHR38436:SF1">
    <property type="entry name" value="ESTER CYCLASE"/>
    <property type="match status" value="1"/>
</dbReference>
<dbReference type="SUPFAM" id="SSF54427">
    <property type="entry name" value="NTF2-like"/>
    <property type="match status" value="1"/>
</dbReference>
<dbReference type="RefSeq" id="WP_092746501.1">
    <property type="nucleotide sequence ID" value="NZ_FMYL01000001.1"/>
</dbReference>
<keyword evidence="3" id="KW-1185">Reference proteome</keyword>
<dbReference type="Proteomes" id="UP000242501">
    <property type="component" value="Unassembled WGS sequence"/>
</dbReference>
<dbReference type="PANTHER" id="PTHR38436">
    <property type="entry name" value="POLYKETIDE CYCLASE SNOAL-LIKE DOMAIN"/>
    <property type="match status" value="1"/>
</dbReference>
<dbReference type="Gene3D" id="3.10.450.50">
    <property type="match status" value="1"/>
</dbReference>
<dbReference type="InterPro" id="IPR009959">
    <property type="entry name" value="Cyclase_SnoaL-like"/>
</dbReference>
<accession>A0A1G6GIU1</accession>
<organism evidence="2 3">
    <name type="scientific">Acinetobacter boissieri</name>
    <dbReference type="NCBI Taxonomy" id="1219383"/>
    <lineage>
        <taxon>Bacteria</taxon>
        <taxon>Pseudomonadati</taxon>
        <taxon>Pseudomonadota</taxon>
        <taxon>Gammaproteobacteria</taxon>
        <taxon>Moraxellales</taxon>
        <taxon>Moraxellaceae</taxon>
        <taxon>Acinetobacter</taxon>
    </lineage>
</organism>
<evidence type="ECO:0000256" key="1">
    <source>
        <dbReference type="SAM" id="SignalP"/>
    </source>
</evidence>
<dbReference type="OrthoDB" id="7595152at2"/>
<dbReference type="STRING" id="1219383.SAMN05421733_101237"/>
<dbReference type="Pfam" id="PF07366">
    <property type="entry name" value="SnoaL"/>
    <property type="match status" value="1"/>
</dbReference>
<dbReference type="InterPro" id="IPR032710">
    <property type="entry name" value="NTF2-like_dom_sf"/>
</dbReference>